<dbReference type="EMBL" id="BJWL01000105">
    <property type="protein sequence ID" value="GFS30027.1"/>
    <property type="molecule type" value="Genomic_DNA"/>
</dbReference>
<comment type="caution">
    <text evidence="1">The sequence shown here is derived from an EMBL/GenBank/DDBJ whole genome shotgun (WGS) entry which is preliminary data.</text>
</comment>
<protein>
    <submittedName>
        <fullName evidence="1">Uncharacterized protein</fullName>
    </submittedName>
</protein>
<dbReference type="Proteomes" id="UP000585474">
    <property type="component" value="Unassembled WGS sequence"/>
</dbReference>
<dbReference type="AlphaFoldDB" id="A0A7J0DAN2"/>
<keyword evidence="2" id="KW-1185">Reference proteome</keyword>
<evidence type="ECO:0000313" key="2">
    <source>
        <dbReference type="Proteomes" id="UP000585474"/>
    </source>
</evidence>
<sequence>MDSWDVSWLGAEIKLTAMVHPIFPLKTDAELVSASTCEFRFLPTCSILTALNSAIFCSINEHLPCRGEINLSWFYGNLWNLSDFFGDCFCTLGFFFNNLVIPCVDWIPTDFAPKLSSPLCVDASLSCSGLTARGSPHLGGAKFDELEQYGSHSLHPVQPILANNCNYTEKLKLFEEVIIHLLDKAFHVHQDPFHVVIVDPELNDQRVNMRMLDPFQSQDWGDLDPYHVNDSQGKVFFEGVVYFFVAPIKPGVRSGIDFLCSGLFLVNKLFQVSISDKLIKKSLQSSAVLGSMPLLLVIGTLPPLIAPFGVPSHGIGLLEGLAEIHIGGSLAGRYSSFARCHRFTIASAVQANMGSTLPSVSTFSRNNRPYFCLEADLATLWASTNSLSPVSRSSGSMRGLLMSFLTAGTMRGKKSRIDTCGGPTAVWVAAGLAGSQSSCCRRLNPGMGVVKRNFDVQVTFCFPDIPPGSPLTITPRPSSGAVIPPNLLNSDNSEVTVTLAQTVSVFGSGCNEL</sequence>
<reference evidence="2" key="1">
    <citation type="submission" date="2019-07" db="EMBL/GenBank/DDBJ databases">
        <title>De Novo Assembly of kiwifruit Actinidia rufa.</title>
        <authorList>
            <person name="Sugita-Konishi S."/>
            <person name="Sato K."/>
            <person name="Mori E."/>
            <person name="Abe Y."/>
            <person name="Kisaki G."/>
            <person name="Hamano K."/>
            <person name="Suezawa K."/>
            <person name="Otani M."/>
            <person name="Fukuda T."/>
            <person name="Manabe T."/>
            <person name="Gomi K."/>
            <person name="Tabuchi M."/>
            <person name="Akimitsu K."/>
            <person name="Kataoka I."/>
        </authorList>
    </citation>
    <scope>NUCLEOTIDE SEQUENCE [LARGE SCALE GENOMIC DNA]</scope>
    <source>
        <strain evidence="2">cv. Fuchu</strain>
    </source>
</reference>
<proteinExistence type="predicted"/>
<organism evidence="1 2">
    <name type="scientific">Actinidia rufa</name>
    <dbReference type="NCBI Taxonomy" id="165716"/>
    <lineage>
        <taxon>Eukaryota</taxon>
        <taxon>Viridiplantae</taxon>
        <taxon>Streptophyta</taxon>
        <taxon>Embryophyta</taxon>
        <taxon>Tracheophyta</taxon>
        <taxon>Spermatophyta</taxon>
        <taxon>Magnoliopsida</taxon>
        <taxon>eudicotyledons</taxon>
        <taxon>Gunneridae</taxon>
        <taxon>Pentapetalae</taxon>
        <taxon>asterids</taxon>
        <taxon>Ericales</taxon>
        <taxon>Actinidiaceae</taxon>
        <taxon>Actinidia</taxon>
    </lineage>
</organism>
<accession>A0A7J0DAN2</accession>
<name>A0A7J0DAN2_9ERIC</name>
<evidence type="ECO:0000313" key="1">
    <source>
        <dbReference type="EMBL" id="GFS30027.1"/>
    </source>
</evidence>
<gene>
    <name evidence="1" type="ORF">Acr_00g0009750</name>
</gene>